<dbReference type="Proteomes" id="UP000081671">
    <property type="component" value="Unplaced"/>
</dbReference>
<keyword evidence="8" id="KW-0391">Immunity</keyword>
<dbReference type="RefSeq" id="XP_012887528.1">
    <property type="nucleotide sequence ID" value="XM_013032074.1"/>
</dbReference>
<dbReference type="PANTHER" id="PTHR24024:SF35">
    <property type="entry name" value="MANNOSE-BINDING PROTEIN A"/>
    <property type="match status" value="1"/>
</dbReference>
<dbReference type="Pfam" id="PF01391">
    <property type="entry name" value="Collagen"/>
    <property type="match status" value="1"/>
</dbReference>
<keyword evidence="9" id="KW-0180">Complement pathway</keyword>
<keyword evidence="16" id="KW-0175">Coiled coil</keyword>
<evidence type="ECO:0000256" key="13">
    <source>
        <dbReference type="ARBA" id="ARBA00023157"/>
    </source>
</evidence>
<evidence type="ECO:0000256" key="2">
    <source>
        <dbReference type="ARBA" id="ARBA00022525"/>
    </source>
</evidence>
<evidence type="ECO:0000256" key="6">
    <source>
        <dbReference type="ARBA" id="ARBA00022737"/>
    </source>
</evidence>
<dbReference type="STRING" id="10020.ENSDORP00000006559"/>
<evidence type="ECO:0000256" key="5">
    <source>
        <dbReference type="ARBA" id="ARBA00022734"/>
    </source>
</evidence>
<evidence type="ECO:0000256" key="17">
    <source>
        <dbReference type="SAM" id="MobiDB-lite"/>
    </source>
</evidence>
<name>A0A1S3GF91_DIPOR</name>
<dbReference type="Pfam" id="PF00059">
    <property type="entry name" value="Lectin_C"/>
    <property type="match status" value="1"/>
</dbReference>
<keyword evidence="12" id="KW-1018">Complement activation lectin pathway</keyword>
<evidence type="ECO:0000256" key="3">
    <source>
        <dbReference type="ARBA" id="ARBA00022588"/>
    </source>
</evidence>
<dbReference type="GO" id="GO:0005581">
    <property type="term" value="C:collagen trimer"/>
    <property type="evidence" value="ECO:0007669"/>
    <property type="project" value="UniProtKB-KW"/>
</dbReference>
<accession>A0A1S3GF91</accession>
<dbReference type="PANTHER" id="PTHR24024">
    <property type="entry name" value="PULMONARY SURFACTANT-ASSOCIATED PROTEIN A"/>
    <property type="match status" value="1"/>
</dbReference>
<evidence type="ECO:0000256" key="12">
    <source>
        <dbReference type="ARBA" id="ARBA00023153"/>
    </source>
</evidence>
<dbReference type="InterPro" id="IPR016187">
    <property type="entry name" value="CTDL_fold"/>
</dbReference>
<feature type="coiled-coil region" evidence="16">
    <location>
        <begin position="83"/>
        <end position="110"/>
    </location>
</feature>
<dbReference type="GO" id="GO:0005615">
    <property type="term" value="C:extracellular space"/>
    <property type="evidence" value="ECO:0007669"/>
    <property type="project" value="Ensembl"/>
</dbReference>
<evidence type="ECO:0000256" key="1">
    <source>
        <dbReference type="ARBA" id="ARBA00004613"/>
    </source>
</evidence>
<evidence type="ECO:0000313" key="21">
    <source>
        <dbReference type="RefSeq" id="XP_012887528.1"/>
    </source>
</evidence>
<dbReference type="InParanoid" id="A0A1S3GF91"/>
<dbReference type="Gene3D" id="3.10.100.10">
    <property type="entry name" value="Mannose-Binding Protein A, subunit A"/>
    <property type="match status" value="1"/>
</dbReference>
<keyword evidence="20" id="KW-1185">Reference proteome</keyword>
<keyword evidence="5" id="KW-0430">Lectin</keyword>
<dbReference type="KEGG" id="dord:105997596"/>
<dbReference type="OrthoDB" id="10255512at2759"/>
<protein>
    <recommendedName>
        <fullName evidence="15">Mannan-binding protein</fullName>
    </recommendedName>
</protein>
<dbReference type="InterPro" id="IPR008160">
    <property type="entry name" value="Collagen"/>
</dbReference>
<dbReference type="GO" id="GO:0001867">
    <property type="term" value="P:complement activation, lectin pathway"/>
    <property type="evidence" value="ECO:0007669"/>
    <property type="project" value="UniProtKB-KW"/>
</dbReference>
<keyword evidence="14" id="KW-0379">Hydroxylation</keyword>
<dbReference type="GO" id="GO:0005537">
    <property type="term" value="F:D-mannose binding"/>
    <property type="evidence" value="ECO:0007669"/>
    <property type="project" value="UniProtKB-KW"/>
</dbReference>
<feature type="region of interest" description="Disordered" evidence="17">
    <location>
        <begin position="31"/>
        <end position="83"/>
    </location>
</feature>
<keyword evidence="11" id="KW-0176">Collagen</keyword>
<gene>
    <name evidence="21" type="primary">LOC105997596</name>
</gene>
<dbReference type="FunFam" id="3.10.100.10:FF:000088">
    <property type="entry name" value="Mannose-binding protein A"/>
    <property type="match status" value="1"/>
</dbReference>
<evidence type="ECO:0000256" key="9">
    <source>
        <dbReference type="ARBA" id="ARBA00022875"/>
    </source>
</evidence>
<evidence type="ECO:0000256" key="11">
    <source>
        <dbReference type="ARBA" id="ARBA00023119"/>
    </source>
</evidence>
<dbReference type="PROSITE" id="PS00615">
    <property type="entry name" value="C_TYPE_LECTIN_1"/>
    <property type="match status" value="1"/>
</dbReference>
<keyword evidence="6" id="KW-0677">Repeat</keyword>
<dbReference type="InterPro" id="IPR018378">
    <property type="entry name" value="C-type_lectin_CS"/>
</dbReference>
<keyword evidence="4 18" id="KW-0732">Signal</keyword>
<feature type="domain" description="C-type lectin" evidence="19">
    <location>
        <begin position="123"/>
        <end position="231"/>
    </location>
</feature>
<organism evidence="20 21">
    <name type="scientific">Dipodomys ordii</name>
    <name type="common">Ord's kangaroo rat</name>
    <dbReference type="NCBI Taxonomy" id="10020"/>
    <lineage>
        <taxon>Eukaryota</taxon>
        <taxon>Metazoa</taxon>
        <taxon>Chordata</taxon>
        <taxon>Craniata</taxon>
        <taxon>Vertebrata</taxon>
        <taxon>Euteleostomi</taxon>
        <taxon>Mammalia</taxon>
        <taxon>Eutheria</taxon>
        <taxon>Euarchontoglires</taxon>
        <taxon>Glires</taxon>
        <taxon>Rodentia</taxon>
        <taxon>Castorimorpha</taxon>
        <taxon>Heteromyidae</taxon>
        <taxon>Dipodomyinae</taxon>
        <taxon>Dipodomys</taxon>
    </lineage>
</organism>
<feature type="chain" id="PRO_5010215472" description="Mannan-binding protein" evidence="18">
    <location>
        <begin position="17"/>
        <end position="234"/>
    </location>
</feature>
<dbReference type="Gene3D" id="1.20.5.320">
    <property type="entry name" value="6-Phosphogluconate Dehydrogenase, domain 3"/>
    <property type="match status" value="1"/>
</dbReference>
<dbReference type="SMART" id="SM00034">
    <property type="entry name" value="CLECT"/>
    <property type="match status" value="1"/>
</dbReference>
<dbReference type="GO" id="GO:0050766">
    <property type="term" value="P:positive regulation of phagocytosis"/>
    <property type="evidence" value="ECO:0007669"/>
    <property type="project" value="Ensembl"/>
</dbReference>
<dbReference type="GeneID" id="105997596"/>
<evidence type="ECO:0000256" key="18">
    <source>
        <dbReference type="SAM" id="SignalP"/>
    </source>
</evidence>
<evidence type="ECO:0000259" key="19">
    <source>
        <dbReference type="PROSITE" id="PS50041"/>
    </source>
</evidence>
<keyword evidence="2" id="KW-0964">Secreted</keyword>
<dbReference type="GO" id="GO:0050830">
    <property type="term" value="P:defense response to Gram-positive bacterium"/>
    <property type="evidence" value="ECO:0007669"/>
    <property type="project" value="Ensembl"/>
</dbReference>
<keyword evidence="13" id="KW-1015">Disulfide bond</keyword>
<dbReference type="FunCoup" id="A0A1S3GF91">
    <property type="interactions" value="158"/>
</dbReference>
<dbReference type="GO" id="GO:0051873">
    <property type="term" value="P:killing by host of symbiont cells"/>
    <property type="evidence" value="ECO:0007669"/>
    <property type="project" value="Ensembl"/>
</dbReference>
<evidence type="ECO:0000256" key="15">
    <source>
        <dbReference type="ARBA" id="ARBA00032886"/>
    </source>
</evidence>
<comment type="subcellular location">
    <subcellularLocation>
        <location evidence="1">Secreted</location>
    </subcellularLocation>
</comment>
<keyword evidence="3" id="KW-0399">Innate immunity</keyword>
<dbReference type="GO" id="GO:0006958">
    <property type="term" value="P:complement activation, classical pathway"/>
    <property type="evidence" value="ECO:0007669"/>
    <property type="project" value="UniProtKB-KW"/>
</dbReference>
<evidence type="ECO:0000256" key="8">
    <source>
        <dbReference type="ARBA" id="ARBA00022859"/>
    </source>
</evidence>
<feature type="compositionally biased region" description="Basic and acidic residues" evidence="17">
    <location>
        <begin position="38"/>
        <end position="53"/>
    </location>
</feature>
<evidence type="ECO:0000256" key="7">
    <source>
        <dbReference type="ARBA" id="ARBA00022837"/>
    </source>
</evidence>
<dbReference type="InterPro" id="IPR051077">
    <property type="entry name" value="Ca-dependent_lectin"/>
</dbReference>
<dbReference type="AlphaFoldDB" id="A0A1S3GF91"/>
<evidence type="ECO:0000256" key="4">
    <source>
        <dbReference type="ARBA" id="ARBA00022729"/>
    </source>
</evidence>
<dbReference type="SUPFAM" id="SSF56436">
    <property type="entry name" value="C-type lectin-like"/>
    <property type="match status" value="1"/>
</dbReference>
<dbReference type="InterPro" id="IPR016186">
    <property type="entry name" value="C-type_lectin-like/link_sf"/>
</dbReference>
<dbReference type="OMA" id="ACSVITC"/>
<evidence type="ECO:0000313" key="20">
    <source>
        <dbReference type="Proteomes" id="UP000081671"/>
    </source>
</evidence>
<dbReference type="GO" id="GO:0005771">
    <property type="term" value="C:multivesicular body"/>
    <property type="evidence" value="ECO:0007669"/>
    <property type="project" value="TreeGrafter"/>
</dbReference>
<dbReference type="PROSITE" id="PS50041">
    <property type="entry name" value="C_TYPE_LECTIN_2"/>
    <property type="match status" value="1"/>
</dbReference>
<evidence type="ECO:0000256" key="10">
    <source>
        <dbReference type="ARBA" id="ARBA00023035"/>
    </source>
</evidence>
<proteinExistence type="predicted"/>
<dbReference type="InterPro" id="IPR001304">
    <property type="entry name" value="C-type_lectin-like"/>
</dbReference>
<feature type="signal peptide" evidence="18">
    <location>
        <begin position="1"/>
        <end position="16"/>
    </location>
</feature>
<reference evidence="21" key="1">
    <citation type="submission" date="2025-08" db="UniProtKB">
        <authorList>
            <consortium name="RefSeq"/>
        </authorList>
    </citation>
    <scope>IDENTIFICATION</scope>
    <source>
        <tissue evidence="21">Kidney</tissue>
    </source>
</reference>
<evidence type="ECO:0000256" key="14">
    <source>
        <dbReference type="ARBA" id="ARBA00023278"/>
    </source>
</evidence>
<keyword evidence="7" id="KW-0106">Calcium</keyword>
<keyword evidence="10" id="KW-0465">Mannose-binding</keyword>
<evidence type="ECO:0000256" key="16">
    <source>
        <dbReference type="SAM" id="Coils"/>
    </source>
</evidence>
<sequence length="234" mass="25042">MFLLISLLLCALKVSSLELTTCEDAQKVSVLTCGSPGRDGRDGAKGDKGDPGEGLRGLQGPPGKLGPPGPSGARGPKGDPGDSFVAQTKLDALEKEIHKLKSELDRVKKLQAFSLGKMPEKKFYVTNGKKVPFTKAKFLCTELGATVAVPKNAEENRAIQSVAKDATFLGITDEEVEGTFTYVTGGGRLVYSNWKENEPNDYGSGEDCVCMRVDGLWNDISCTTSLNFVCEFPA</sequence>